<feature type="region of interest" description="Disordered" evidence="1">
    <location>
        <begin position="60"/>
        <end position="98"/>
    </location>
</feature>
<evidence type="ECO:0000256" key="1">
    <source>
        <dbReference type="SAM" id="MobiDB-lite"/>
    </source>
</evidence>
<feature type="compositionally biased region" description="Basic residues" evidence="1">
    <location>
        <begin position="89"/>
        <end position="98"/>
    </location>
</feature>
<dbReference type="PANTHER" id="PTHR46250">
    <property type="entry name" value="MYB/SANT-LIKE DNA-BINDING DOMAIN PROTEIN-RELATED"/>
    <property type="match status" value="1"/>
</dbReference>
<reference evidence="2" key="1">
    <citation type="submission" date="2021-03" db="EMBL/GenBank/DDBJ databases">
        <authorList>
            <person name="Li Z."/>
            <person name="Yang C."/>
        </authorList>
    </citation>
    <scope>NUCLEOTIDE SEQUENCE</scope>
    <source>
        <strain evidence="2">Dzin_1.0</strain>
        <tissue evidence="2">Leaf</tissue>
    </source>
</reference>
<dbReference type="OrthoDB" id="4955136at2759"/>
<evidence type="ECO:0000313" key="3">
    <source>
        <dbReference type="Proteomes" id="UP001085076"/>
    </source>
</evidence>
<evidence type="ECO:0000313" key="2">
    <source>
        <dbReference type="EMBL" id="KAJ0980855.1"/>
    </source>
</evidence>
<sequence>MEVTDFENNPDAKNMEGKSCPRYYDLATIFSNDIATGDRAISGNDFVQMNEVEINNPVGAGLDDEDELEETHPTHSNVPNTPNEAARGRGSRAKRKYGKPMDDAASALKIIAQSSQEMVIAFKEQATQSRVDMQAILEKLRGLGLVDGDVMDLMQIFVHDKEEARFFLEINDEAFLHGWVNRKLNK</sequence>
<protein>
    <submittedName>
        <fullName evidence="2">Uncharacterized protein</fullName>
    </submittedName>
</protein>
<feature type="compositionally biased region" description="Polar residues" evidence="1">
    <location>
        <begin position="74"/>
        <end position="83"/>
    </location>
</feature>
<proteinExistence type="predicted"/>
<dbReference type="Proteomes" id="UP001085076">
    <property type="component" value="Miscellaneous, Linkage group lg02"/>
</dbReference>
<accession>A0A9D5CVR8</accession>
<dbReference type="EMBL" id="JAGGNH010000002">
    <property type="protein sequence ID" value="KAJ0980855.1"/>
    <property type="molecule type" value="Genomic_DNA"/>
</dbReference>
<dbReference type="AlphaFoldDB" id="A0A9D5CVR8"/>
<organism evidence="2 3">
    <name type="scientific">Dioscorea zingiberensis</name>
    <dbReference type="NCBI Taxonomy" id="325984"/>
    <lineage>
        <taxon>Eukaryota</taxon>
        <taxon>Viridiplantae</taxon>
        <taxon>Streptophyta</taxon>
        <taxon>Embryophyta</taxon>
        <taxon>Tracheophyta</taxon>
        <taxon>Spermatophyta</taxon>
        <taxon>Magnoliopsida</taxon>
        <taxon>Liliopsida</taxon>
        <taxon>Dioscoreales</taxon>
        <taxon>Dioscoreaceae</taxon>
        <taxon>Dioscorea</taxon>
    </lineage>
</organism>
<comment type="caution">
    <text evidence="2">The sequence shown here is derived from an EMBL/GenBank/DDBJ whole genome shotgun (WGS) entry which is preliminary data.</text>
</comment>
<gene>
    <name evidence="2" type="ORF">J5N97_009110</name>
</gene>
<keyword evidence="3" id="KW-1185">Reference proteome</keyword>
<reference evidence="2" key="2">
    <citation type="journal article" date="2022" name="Hortic Res">
        <title>The genome of Dioscorea zingiberensis sheds light on the biosynthesis, origin and evolution of the medicinally important diosgenin saponins.</title>
        <authorList>
            <person name="Li Y."/>
            <person name="Tan C."/>
            <person name="Li Z."/>
            <person name="Guo J."/>
            <person name="Li S."/>
            <person name="Chen X."/>
            <person name="Wang C."/>
            <person name="Dai X."/>
            <person name="Yang H."/>
            <person name="Song W."/>
            <person name="Hou L."/>
            <person name="Xu J."/>
            <person name="Tong Z."/>
            <person name="Xu A."/>
            <person name="Yuan X."/>
            <person name="Wang W."/>
            <person name="Yang Q."/>
            <person name="Chen L."/>
            <person name="Sun Z."/>
            <person name="Wang K."/>
            <person name="Pan B."/>
            <person name="Chen J."/>
            <person name="Bao Y."/>
            <person name="Liu F."/>
            <person name="Qi X."/>
            <person name="Gang D.R."/>
            <person name="Wen J."/>
            <person name="Li J."/>
        </authorList>
    </citation>
    <scope>NUCLEOTIDE SEQUENCE</scope>
    <source>
        <strain evidence="2">Dzin_1.0</strain>
    </source>
</reference>
<name>A0A9D5CVR8_9LILI</name>